<dbReference type="RefSeq" id="WP_011176573.1">
    <property type="nucleotide sequence ID" value="NC_005861.2"/>
</dbReference>
<accession>Q6M9J5</accession>
<dbReference type="HOGENOM" id="CLU_2509708_0_0_0"/>
<organism evidence="1 2">
    <name type="scientific">Protochlamydia amoebophila (strain UWE25)</name>
    <dbReference type="NCBI Taxonomy" id="264201"/>
    <lineage>
        <taxon>Bacteria</taxon>
        <taxon>Pseudomonadati</taxon>
        <taxon>Chlamydiota</taxon>
        <taxon>Chlamydiia</taxon>
        <taxon>Parachlamydiales</taxon>
        <taxon>Parachlamydiaceae</taxon>
        <taxon>Candidatus Protochlamydia</taxon>
    </lineage>
</organism>
<keyword evidence="2" id="KW-1185">Reference proteome</keyword>
<dbReference type="EMBL" id="BX908798">
    <property type="protein sequence ID" value="CAF24754.1"/>
    <property type="molecule type" value="Genomic_DNA"/>
</dbReference>
<evidence type="ECO:0000313" key="1">
    <source>
        <dbReference type="EMBL" id="CAF24754.1"/>
    </source>
</evidence>
<protein>
    <submittedName>
        <fullName evidence="1">Uncharacterized protein</fullName>
    </submittedName>
</protein>
<dbReference type="AlphaFoldDB" id="Q6M9J5"/>
<sequence length="85" mass="9855">MKHVEKTRVNFEIPVAIHNSLKKCAIDLGMSFKELATQAFIEKLEMLEYEQDCKDAEAAHDRFVKNGSKTISHEEMMKKIGWDEL</sequence>
<name>Q6M9J5_PARUW</name>
<dbReference type="KEGG" id="pcu:PC_RS09735"/>
<reference evidence="1 2" key="1">
    <citation type="journal article" date="2004" name="Science">
        <title>Illuminating the evolutionary history of chlamydiae.</title>
        <authorList>
            <person name="Horn M."/>
            <person name="Collingro A."/>
            <person name="Schmitz-Esser S."/>
            <person name="Beier C.L."/>
            <person name="Purkhold U."/>
            <person name="Fartmann B."/>
            <person name="Brandt P."/>
            <person name="Nyakatura G.J."/>
            <person name="Droege M."/>
            <person name="Frishman D."/>
            <person name="Rattei T."/>
            <person name="Mewes H."/>
            <person name="Wagner M."/>
        </authorList>
    </citation>
    <scope>NUCLEOTIDE SEQUENCE [LARGE SCALE GENOMIC DNA]</scope>
    <source>
        <strain evidence="1 2">UWE25</strain>
    </source>
</reference>
<evidence type="ECO:0000313" key="2">
    <source>
        <dbReference type="Proteomes" id="UP000000529"/>
    </source>
</evidence>
<dbReference type="Proteomes" id="UP000000529">
    <property type="component" value="Chromosome"/>
</dbReference>
<gene>
    <name evidence="1" type="ORF">PC_RS09735</name>
</gene>
<proteinExistence type="predicted"/>